<dbReference type="Proteomes" id="UP001187192">
    <property type="component" value="Unassembled WGS sequence"/>
</dbReference>
<protein>
    <submittedName>
        <fullName evidence="1">Uncharacterized protein</fullName>
    </submittedName>
</protein>
<sequence length="74" mass="8454">MFNNKMRSQTISNLDLRRRRLEIHELDPGFQLTHTSLIFDDVAVAVALKTSRMISVVGDSTFPSFENLIRAGKF</sequence>
<dbReference type="AlphaFoldDB" id="A0AA87ZI66"/>
<reference evidence="1" key="1">
    <citation type="submission" date="2023-07" db="EMBL/GenBank/DDBJ databases">
        <title>draft genome sequence of fig (Ficus carica).</title>
        <authorList>
            <person name="Takahashi T."/>
            <person name="Nishimura K."/>
        </authorList>
    </citation>
    <scope>NUCLEOTIDE SEQUENCE</scope>
</reference>
<keyword evidence="2" id="KW-1185">Reference proteome</keyword>
<name>A0AA87ZI66_FICCA</name>
<gene>
    <name evidence="1" type="ORF">TIFTF001_001470</name>
</gene>
<comment type="caution">
    <text evidence="1">The sequence shown here is derived from an EMBL/GenBank/DDBJ whole genome shotgun (WGS) entry which is preliminary data.</text>
</comment>
<evidence type="ECO:0000313" key="1">
    <source>
        <dbReference type="EMBL" id="GMN26878.1"/>
    </source>
</evidence>
<dbReference type="EMBL" id="BTGU01000001">
    <property type="protein sequence ID" value="GMN26878.1"/>
    <property type="molecule type" value="Genomic_DNA"/>
</dbReference>
<proteinExistence type="predicted"/>
<accession>A0AA87ZI66</accession>
<organism evidence="1 2">
    <name type="scientific">Ficus carica</name>
    <name type="common">Common fig</name>
    <dbReference type="NCBI Taxonomy" id="3494"/>
    <lineage>
        <taxon>Eukaryota</taxon>
        <taxon>Viridiplantae</taxon>
        <taxon>Streptophyta</taxon>
        <taxon>Embryophyta</taxon>
        <taxon>Tracheophyta</taxon>
        <taxon>Spermatophyta</taxon>
        <taxon>Magnoliopsida</taxon>
        <taxon>eudicotyledons</taxon>
        <taxon>Gunneridae</taxon>
        <taxon>Pentapetalae</taxon>
        <taxon>rosids</taxon>
        <taxon>fabids</taxon>
        <taxon>Rosales</taxon>
        <taxon>Moraceae</taxon>
        <taxon>Ficeae</taxon>
        <taxon>Ficus</taxon>
    </lineage>
</organism>
<evidence type="ECO:0000313" key="2">
    <source>
        <dbReference type="Proteomes" id="UP001187192"/>
    </source>
</evidence>